<accession>A0A4Y7IAD6</accession>
<keyword evidence="2" id="KW-1133">Transmembrane helix</keyword>
<dbReference type="EMBL" id="CM010715">
    <property type="protein sequence ID" value="RZC44601.1"/>
    <property type="molecule type" value="Genomic_DNA"/>
</dbReference>
<reference evidence="3 4" key="1">
    <citation type="journal article" date="2018" name="Science">
        <title>The opium poppy genome and morphinan production.</title>
        <authorList>
            <person name="Guo L."/>
            <person name="Winzer T."/>
            <person name="Yang X."/>
            <person name="Li Y."/>
            <person name="Ning Z."/>
            <person name="He Z."/>
            <person name="Teodor R."/>
            <person name="Lu Y."/>
            <person name="Bowser T.A."/>
            <person name="Graham I.A."/>
            <person name="Ye K."/>
        </authorList>
    </citation>
    <scope>NUCLEOTIDE SEQUENCE [LARGE SCALE GENOMIC DNA]</scope>
    <source>
        <strain evidence="4">cv. HN1</strain>
        <tissue evidence="3">Leaves</tissue>
    </source>
</reference>
<name>A0A4Y7IAD6_PAPSO</name>
<keyword evidence="4" id="KW-1185">Reference proteome</keyword>
<feature type="region of interest" description="Disordered" evidence="1">
    <location>
        <begin position="68"/>
        <end position="102"/>
    </location>
</feature>
<evidence type="ECO:0000313" key="4">
    <source>
        <dbReference type="Proteomes" id="UP000316621"/>
    </source>
</evidence>
<protein>
    <submittedName>
        <fullName evidence="3">Uncharacterized protein</fullName>
    </submittedName>
</protein>
<dbReference type="AlphaFoldDB" id="A0A4Y7IAD6"/>
<evidence type="ECO:0000256" key="1">
    <source>
        <dbReference type="SAM" id="MobiDB-lite"/>
    </source>
</evidence>
<organism evidence="3 4">
    <name type="scientific">Papaver somniferum</name>
    <name type="common">Opium poppy</name>
    <dbReference type="NCBI Taxonomy" id="3469"/>
    <lineage>
        <taxon>Eukaryota</taxon>
        <taxon>Viridiplantae</taxon>
        <taxon>Streptophyta</taxon>
        <taxon>Embryophyta</taxon>
        <taxon>Tracheophyta</taxon>
        <taxon>Spermatophyta</taxon>
        <taxon>Magnoliopsida</taxon>
        <taxon>Ranunculales</taxon>
        <taxon>Papaveraceae</taxon>
        <taxon>Papaveroideae</taxon>
        <taxon>Papaver</taxon>
    </lineage>
</organism>
<keyword evidence="2" id="KW-0472">Membrane</keyword>
<dbReference type="PANTHER" id="PTHR38396:SF1">
    <property type="entry name" value="TRANSMEMBRANE PROTEIN"/>
    <property type="match status" value="1"/>
</dbReference>
<dbReference type="Gramene" id="RZC44601">
    <property type="protein sequence ID" value="RZC44601"/>
    <property type="gene ID" value="C5167_037549"/>
</dbReference>
<evidence type="ECO:0000256" key="2">
    <source>
        <dbReference type="SAM" id="Phobius"/>
    </source>
</evidence>
<evidence type="ECO:0000313" key="3">
    <source>
        <dbReference type="EMBL" id="RZC44601.1"/>
    </source>
</evidence>
<dbReference type="OrthoDB" id="1304015at2759"/>
<dbReference type="OMA" id="KLITHKA"/>
<feature type="transmembrane region" description="Helical" evidence="2">
    <location>
        <begin position="6"/>
        <end position="27"/>
    </location>
</feature>
<dbReference type="PANTHER" id="PTHR38396">
    <property type="entry name" value="TRANSMEMBRANE PROTEIN"/>
    <property type="match status" value="1"/>
</dbReference>
<proteinExistence type="predicted"/>
<keyword evidence="2" id="KW-0812">Transmembrane</keyword>
<gene>
    <name evidence="3" type="ORF">C5167_037549</name>
</gene>
<dbReference type="Proteomes" id="UP000316621">
    <property type="component" value="Chromosome 1"/>
</dbReference>
<sequence length="102" mass="11091">MTAGRTYVLIFFFWAVITIITPTLIHLSAAAKSAILLSHQTKVEESIKASGMIISNYLERKVLSRRAPIERKPEPEMASATTLAPTPAPEPEPVEGGSLQSD</sequence>